<organism evidence="2 3">
    <name type="scientific">Roseinatronobacter thiooxidans</name>
    <dbReference type="NCBI Taxonomy" id="121821"/>
    <lineage>
        <taxon>Bacteria</taxon>
        <taxon>Pseudomonadati</taxon>
        <taxon>Pseudomonadota</taxon>
        <taxon>Alphaproteobacteria</taxon>
        <taxon>Rhodobacterales</taxon>
        <taxon>Paracoccaceae</taxon>
        <taxon>Roseinatronobacter</taxon>
    </lineage>
</organism>
<protein>
    <submittedName>
        <fullName evidence="2">Uncharacterized protein DUF4174</fullName>
    </submittedName>
</protein>
<accession>A0A2W7QAM7</accession>
<evidence type="ECO:0000256" key="1">
    <source>
        <dbReference type="SAM" id="SignalP"/>
    </source>
</evidence>
<reference evidence="2 3" key="1">
    <citation type="submission" date="2018-06" db="EMBL/GenBank/DDBJ databases">
        <title>Genomic Encyclopedia of Archaeal and Bacterial Type Strains, Phase II (KMG-II): from individual species to whole genera.</title>
        <authorList>
            <person name="Goeker M."/>
        </authorList>
    </citation>
    <scope>NUCLEOTIDE SEQUENCE [LARGE SCALE GENOMIC DNA]</scope>
    <source>
        <strain evidence="2 3">DSM 13087</strain>
    </source>
</reference>
<dbReference type="AlphaFoldDB" id="A0A2W7QAM7"/>
<proteinExistence type="predicted"/>
<feature type="signal peptide" evidence="1">
    <location>
        <begin position="1"/>
        <end position="23"/>
    </location>
</feature>
<dbReference type="RefSeq" id="WP_170124721.1">
    <property type="nucleotide sequence ID" value="NZ_QKZQ01000005.1"/>
</dbReference>
<keyword evidence="1" id="KW-0732">Signal</keyword>
<name>A0A2W7QAM7_9RHOB</name>
<evidence type="ECO:0000313" key="2">
    <source>
        <dbReference type="EMBL" id="PZX45738.1"/>
    </source>
</evidence>
<feature type="chain" id="PRO_5016105195" evidence="1">
    <location>
        <begin position="24"/>
        <end position="144"/>
    </location>
</feature>
<comment type="caution">
    <text evidence="2">The sequence shown here is derived from an EMBL/GenBank/DDBJ whole genome shotgun (WGS) entry which is preliminary data.</text>
</comment>
<keyword evidence="3" id="KW-1185">Reference proteome</keyword>
<evidence type="ECO:0000313" key="3">
    <source>
        <dbReference type="Proteomes" id="UP000249364"/>
    </source>
</evidence>
<dbReference type="Proteomes" id="UP000249364">
    <property type="component" value="Unassembled WGS sequence"/>
</dbReference>
<dbReference type="EMBL" id="QKZQ01000005">
    <property type="protein sequence ID" value="PZX45738.1"/>
    <property type="molecule type" value="Genomic_DNA"/>
</dbReference>
<sequence>MSITKSIQLGMFILGLSALGQHATGTESPVSAFAGLEALLPETPSSDLGSYAGQATLIVIFADTPDDAEFTAQLDILRTHAEALAARNVVLLTDTTPSENGPLRQTLRPRGFRLLLINSEGTLTQRRGTVTDVQRLIRQIGQMP</sequence>
<gene>
    <name evidence="2" type="ORF">LY56_01298</name>
</gene>